<dbReference type="STRING" id="571915.CMUST_11890"/>
<protein>
    <submittedName>
        <fullName evidence="1">Uncharacterized protein</fullName>
    </submittedName>
</protein>
<proteinExistence type="predicted"/>
<name>A0A0G3GZX0_9CORY</name>
<dbReference type="PATRIC" id="fig|571915.4.peg.2540"/>
<accession>A0A0G3GZX0</accession>
<reference evidence="2" key="2">
    <citation type="submission" date="2015-05" db="EMBL/GenBank/DDBJ databases">
        <title>Complete genome sequence of Corynebacterium mustelae DSM 45274, isolated from various tissues of a male ferret with lethal sepsis.</title>
        <authorList>
            <person name="Ruckert C."/>
            <person name="Albersmeier A."/>
            <person name="Winkler A."/>
            <person name="Tauch A."/>
        </authorList>
    </citation>
    <scope>NUCLEOTIDE SEQUENCE [LARGE SCALE GENOMIC DNA]</scope>
    <source>
        <strain evidence="2">DSM 45274</strain>
    </source>
</reference>
<keyword evidence="2" id="KW-1185">Reference proteome</keyword>
<evidence type="ECO:0000313" key="2">
    <source>
        <dbReference type="Proteomes" id="UP000035199"/>
    </source>
</evidence>
<dbReference type="Proteomes" id="UP000035199">
    <property type="component" value="Chromosome"/>
</dbReference>
<gene>
    <name evidence="1" type="ORF">CMUST_11890</name>
</gene>
<reference evidence="1 2" key="1">
    <citation type="journal article" date="2015" name="Genome Announc.">
        <title>Complete Genome Sequence of the Type Strain Corynebacterium mustelae DSM 45274, Isolated from Various Tissues of a Male Ferret with Lethal Sepsis.</title>
        <authorList>
            <person name="Ruckert C."/>
            <person name="Eimer J."/>
            <person name="Winkler A."/>
            <person name="Tauch A."/>
        </authorList>
    </citation>
    <scope>NUCLEOTIDE SEQUENCE [LARGE SCALE GENOMIC DNA]</scope>
    <source>
        <strain evidence="1 2">DSM 45274</strain>
    </source>
</reference>
<dbReference type="EMBL" id="CP011542">
    <property type="protein sequence ID" value="AKK06689.1"/>
    <property type="molecule type" value="Genomic_DNA"/>
</dbReference>
<dbReference type="AlphaFoldDB" id="A0A0G3GZX0"/>
<evidence type="ECO:0000313" key="1">
    <source>
        <dbReference type="EMBL" id="AKK06689.1"/>
    </source>
</evidence>
<dbReference type="KEGG" id="cmv:CMUST_11890"/>
<sequence>MQSPLRKIGICKNQDRGNQFVQKGRKEVSVKSTFTVTAERGAGDVWVLECAEVGAVSQTRRLDQAVDEMREAIAYLAKCGESEVNIVVELESS</sequence>
<organism evidence="1 2">
    <name type="scientific">Corynebacterium mustelae</name>
    <dbReference type="NCBI Taxonomy" id="571915"/>
    <lineage>
        <taxon>Bacteria</taxon>
        <taxon>Bacillati</taxon>
        <taxon>Actinomycetota</taxon>
        <taxon>Actinomycetes</taxon>
        <taxon>Mycobacteriales</taxon>
        <taxon>Corynebacteriaceae</taxon>
        <taxon>Corynebacterium</taxon>
    </lineage>
</organism>